<organism evidence="1 2">
    <name type="scientific">Nitrososphaera viennensis EN76</name>
    <dbReference type="NCBI Taxonomy" id="926571"/>
    <lineage>
        <taxon>Archaea</taxon>
        <taxon>Nitrososphaerota</taxon>
        <taxon>Nitrososphaeria</taxon>
        <taxon>Nitrososphaerales</taxon>
        <taxon>Nitrososphaeraceae</taxon>
        <taxon>Nitrososphaera</taxon>
    </lineage>
</organism>
<dbReference type="HOGENOM" id="CLU_3408368_0_0_2"/>
<accession>A0A060HMG0</accession>
<protein>
    <submittedName>
        <fullName evidence="1">Uncharacterized protein</fullName>
    </submittedName>
</protein>
<proteinExistence type="predicted"/>
<gene>
    <name evidence="1" type="ORF">NVIE_024100</name>
</gene>
<evidence type="ECO:0000313" key="1">
    <source>
        <dbReference type="EMBL" id="AIC16673.1"/>
    </source>
</evidence>
<name>A0A060HMG0_9ARCH</name>
<evidence type="ECO:0000313" key="2">
    <source>
        <dbReference type="Proteomes" id="UP000027093"/>
    </source>
</evidence>
<reference evidence="1 2" key="1">
    <citation type="journal article" date="2014" name="Int. J. Syst. Evol. Microbiol.">
        <title>Nitrososphaera viennensis gen. nov., sp. nov., an aerobic and mesophilic, ammonia-oxidizing archaeon from soil and a member of the archaeal phylum Thaumarchaeota.</title>
        <authorList>
            <person name="Stieglmeier M."/>
            <person name="Klingl A."/>
            <person name="Alves R.J."/>
            <person name="Rittmann S.K."/>
            <person name="Melcher M."/>
            <person name="Leisch N."/>
            <person name="Schleper C."/>
        </authorList>
    </citation>
    <scope>NUCLEOTIDE SEQUENCE [LARGE SCALE GENOMIC DNA]</scope>
    <source>
        <strain evidence="1">EN76</strain>
    </source>
</reference>
<dbReference type="AlphaFoldDB" id="A0A060HMG0"/>
<keyword evidence="2" id="KW-1185">Reference proteome</keyword>
<sequence>MGMMMITMVENYRKSCNVFEYDFAKLFAA</sequence>
<dbReference type="Proteomes" id="UP000027093">
    <property type="component" value="Chromosome"/>
</dbReference>
<dbReference type="KEGG" id="nvn:NVIE_024100"/>
<dbReference type="EMBL" id="CP007536">
    <property type="protein sequence ID" value="AIC16673.1"/>
    <property type="molecule type" value="Genomic_DNA"/>
</dbReference>